<proteinExistence type="predicted"/>
<reference evidence="1" key="1">
    <citation type="journal article" date="2021" name="Proc. Natl. Acad. Sci. U.S.A.">
        <title>A Catalog of Tens of Thousands of Viruses from Human Metagenomes Reveals Hidden Associations with Chronic Diseases.</title>
        <authorList>
            <person name="Tisza M.J."/>
            <person name="Buck C.B."/>
        </authorList>
    </citation>
    <scope>NUCLEOTIDE SEQUENCE</scope>
    <source>
        <strain evidence="1">CtJe739</strain>
    </source>
</reference>
<evidence type="ECO:0000313" key="1">
    <source>
        <dbReference type="EMBL" id="DAD90617.1"/>
    </source>
</evidence>
<name>A0A8S5N7H6_9CAUD</name>
<sequence length="29" mass="3394">MRISAIYLVYPFPLRQSSCISPGCMYSYF</sequence>
<organism evidence="1">
    <name type="scientific">Siphoviridae sp. ctJe739</name>
    <dbReference type="NCBI Taxonomy" id="2826241"/>
    <lineage>
        <taxon>Viruses</taxon>
        <taxon>Duplodnaviria</taxon>
        <taxon>Heunggongvirae</taxon>
        <taxon>Uroviricota</taxon>
        <taxon>Caudoviricetes</taxon>
    </lineage>
</organism>
<accession>A0A8S5N7H6</accession>
<dbReference type="EMBL" id="BK015090">
    <property type="protein sequence ID" value="DAD90617.1"/>
    <property type="molecule type" value="Genomic_DNA"/>
</dbReference>
<protein>
    <submittedName>
        <fullName evidence="1">Uncharacterized protein</fullName>
    </submittedName>
</protein>